<evidence type="ECO:0000256" key="7">
    <source>
        <dbReference type="ARBA" id="ARBA00022692"/>
    </source>
</evidence>
<keyword evidence="6" id="KW-0808">Transferase</keyword>
<comment type="catalytic activity">
    <reaction evidence="1">
        <text>ATP + protein L-histidine = ADP + protein N-phospho-L-histidine.</text>
        <dbReference type="EC" id="2.7.13.3"/>
    </reaction>
</comment>
<keyword evidence="5" id="KW-0597">Phosphoprotein</keyword>
<dbReference type="InterPro" id="IPR036890">
    <property type="entry name" value="HATPase_C_sf"/>
</dbReference>
<dbReference type="InterPro" id="IPR003661">
    <property type="entry name" value="HisK_dim/P_dom"/>
</dbReference>
<evidence type="ECO:0000256" key="12">
    <source>
        <dbReference type="ARBA" id="ARBA00023012"/>
    </source>
</evidence>
<dbReference type="InterPro" id="IPR000700">
    <property type="entry name" value="PAS-assoc_C"/>
</dbReference>
<comment type="subcellular location">
    <subcellularLocation>
        <location evidence="2">Cell membrane</location>
        <topology evidence="2">Multi-pass membrane protein</topology>
    </subcellularLocation>
</comment>
<dbReference type="Gene3D" id="1.10.287.130">
    <property type="match status" value="1"/>
</dbReference>
<name>A0A1I0CU21_9FIRM</name>
<dbReference type="Gene3D" id="3.30.450.20">
    <property type="entry name" value="PAS domain"/>
    <property type="match status" value="1"/>
</dbReference>
<dbReference type="InterPro" id="IPR050351">
    <property type="entry name" value="BphY/WalK/GraS-like"/>
</dbReference>
<dbReference type="GO" id="GO:0005886">
    <property type="term" value="C:plasma membrane"/>
    <property type="evidence" value="ECO:0007669"/>
    <property type="project" value="UniProtKB-SubCell"/>
</dbReference>
<dbReference type="SMART" id="SM00304">
    <property type="entry name" value="HAMP"/>
    <property type="match status" value="1"/>
</dbReference>
<evidence type="ECO:0000256" key="14">
    <source>
        <dbReference type="SAM" id="Phobius"/>
    </source>
</evidence>
<dbReference type="CDD" id="cd00130">
    <property type="entry name" value="PAS"/>
    <property type="match status" value="1"/>
</dbReference>
<dbReference type="Gene3D" id="3.30.565.10">
    <property type="entry name" value="Histidine kinase-like ATPase, C-terminal domain"/>
    <property type="match status" value="1"/>
</dbReference>
<feature type="domain" description="PAC" evidence="16">
    <location>
        <begin position="312"/>
        <end position="365"/>
    </location>
</feature>
<evidence type="ECO:0000256" key="2">
    <source>
        <dbReference type="ARBA" id="ARBA00004651"/>
    </source>
</evidence>
<evidence type="ECO:0000256" key="9">
    <source>
        <dbReference type="ARBA" id="ARBA00022777"/>
    </source>
</evidence>
<dbReference type="CDD" id="cd00082">
    <property type="entry name" value="HisKA"/>
    <property type="match status" value="1"/>
</dbReference>
<dbReference type="PROSITE" id="PS50113">
    <property type="entry name" value="PAC"/>
    <property type="match status" value="1"/>
</dbReference>
<dbReference type="SUPFAM" id="SSF55874">
    <property type="entry name" value="ATPase domain of HSP90 chaperone/DNA topoisomerase II/histidine kinase"/>
    <property type="match status" value="1"/>
</dbReference>
<dbReference type="Pfam" id="PF00672">
    <property type="entry name" value="HAMP"/>
    <property type="match status" value="1"/>
</dbReference>
<dbReference type="SUPFAM" id="SSF47384">
    <property type="entry name" value="Homodimeric domain of signal transducing histidine kinase"/>
    <property type="match status" value="1"/>
</dbReference>
<feature type="domain" description="HAMP" evidence="17">
    <location>
        <begin position="186"/>
        <end position="238"/>
    </location>
</feature>
<evidence type="ECO:0000256" key="10">
    <source>
        <dbReference type="ARBA" id="ARBA00022840"/>
    </source>
</evidence>
<feature type="domain" description="Histidine kinase" evidence="15">
    <location>
        <begin position="369"/>
        <end position="585"/>
    </location>
</feature>
<dbReference type="InterPro" id="IPR029151">
    <property type="entry name" value="Sensor-like_sf"/>
</dbReference>
<keyword evidence="12" id="KW-0902">Two-component regulatory system</keyword>
<dbReference type="PROSITE" id="PS50885">
    <property type="entry name" value="HAMP"/>
    <property type="match status" value="1"/>
</dbReference>
<dbReference type="GO" id="GO:0000155">
    <property type="term" value="F:phosphorelay sensor kinase activity"/>
    <property type="evidence" value="ECO:0007669"/>
    <property type="project" value="InterPro"/>
</dbReference>
<dbReference type="PRINTS" id="PR00344">
    <property type="entry name" value="BCTRLSENSOR"/>
</dbReference>
<feature type="transmembrane region" description="Helical" evidence="14">
    <location>
        <begin position="160"/>
        <end position="188"/>
    </location>
</feature>
<keyword evidence="8" id="KW-0547">Nucleotide-binding</keyword>
<keyword evidence="10" id="KW-0067">ATP-binding</keyword>
<dbReference type="CDD" id="cd00075">
    <property type="entry name" value="HATPase"/>
    <property type="match status" value="1"/>
</dbReference>
<dbReference type="SUPFAM" id="SSF55785">
    <property type="entry name" value="PYP-like sensor domain (PAS domain)"/>
    <property type="match status" value="1"/>
</dbReference>
<proteinExistence type="predicted"/>
<keyword evidence="4" id="KW-1003">Cell membrane</keyword>
<dbReference type="InterPro" id="IPR036097">
    <property type="entry name" value="HisK_dim/P_sf"/>
</dbReference>
<dbReference type="InterPro" id="IPR035965">
    <property type="entry name" value="PAS-like_dom_sf"/>
</dbReference>
<dbReference type="GO" id="GO:0005524">
    <property type="term" value="F:ATP binding"/>
    <property type="evidence" value="ECO:0007669"/>
    <property type="project" value="UniProtKB-KW"/>
</dbReference>
<dbReference type="PANTHER" id="PTHR45453">
    <property type="entry name" value="PHOSPHATE REGULON SENSOR PROTEIN PHOR"/>
    <property type="match status" value="1"/>
</dbReference>
<dbReference type="FunFam" id="1.10.287.130:FF:000008">
    <property type="entry name" value="Two-component sensor histidine kinase"/>
    <property type="match status" value="1"/>
</dbReference>
<evidence type="ECO:0000259" key="16">
    <source>
        <dbReference type="PROSITE" id="PS50113"/>
    </source>
</evidence>
<evidence type="ECO:0000259" key="15">
    <source>
        <dbReference type="PROSITE" id="PS50109"/>
    </source>
</evidence>
<dbReference type="OrthoDB" id="9813151at2"/>
<dbReference type="SMART" id="SM00388">
    <property type="entry name" value="HisKA"/>
    <property type="match status" value="1"/>
</dbReference>
<dbReference type="InterPro" id="IPR003594">
    <property type="entry name" value="HATPase_dom"/>
</dbReference>
<evidence type="ECO:0000256" key="6">
    <source>
        <dbReference type="ARBA" id="ARBA00022679"/>
    </source>
</evidence>
<dbReference type="SMART" id="SM00387">
    <property type="entry name" value="HATPase_c"/>
    <property type="match status" value="1"/>
</dbReference>
<dbReference type="SUPFAM" id="SSF103190">
    <property type="entry name" value="Sensory domain-like"/>
    <property type="match status" value="1"/>
</dbReference>
<dbReference type="AlphaFoldDB" id="A0A1I0CU21"/>
<dbReference type="GO" id="GO:0004721">
    <property type="term" value="F:phosphoprotein phosphatase activity"/>
    <property type="evidence" value="ECO:0007669"/>
    <property type="project" value="TreeGrafter"/>
</dbReference>
<dbReference type="Proteomes" id="UP000243819">
    <property type="component" value="Unassembled WGS sequence"/>
</dbReference>
<dbReference type="RefSeq" id="WP_091351601.1">
    <property type="nucleotide sequence ID" value="NZ_FOIF01000092.1"/>
</dbReference>
<accession>A0A1I0CU21</accession>
<dbReference type="FunFam" id="3.30.565.10:FF:000006">
    <property type="entry name" value="Sensor histidine kinase WalK"/>
    <property type="match status" value="1"/>
</dbReference>
<dbReference type="Pfam" id="PF13426">
    <property type="entry name" value="PAS_9"/>
    <property type="match status" value="1"/>
</dbReference>
<evidence type="ECO:0000256" key="3">
    <source>
        <dbReference type="ARBA" id="ARBA00012438"/>
    </source>
</evidence>
<evidence type="ECO:0000256" key="8">
    <source>
        <dbReference type="ARBA" id="ARBA00022741"/>
    </source>
</evidence>
<keyword evidence="19" id="KW-1185">Reference proteome</keyword>
<keyword evidence="7 14" id="KW-0812">Transmembrane</keyword>
<dbReference type="InterPro" id="IPR005467">
    <property type="entry name" value="His_kinase_dom"/>
</dbReference>
<protein>
    <recommendedName>
        <fullName evidence="3">histidine kinase</fullName>
        <ecNumber evidence="3">2.7.13.3</ecNumber>
    </recommendedName>
</protein>
<organism evidence="18 19">
    <name type="scientific">Anaerobranca gottschalkii DSM 13577</name>
    <dbReference type="NCBI Taxonomy" id="1120990"/>
    <lineage>
        <taxon>Bacteria</taxon>
        <taxon>Bacillati</taxon>
        <taxon>Bacillota</taxon>
        <taxon>Clostridia</taxon>
        <taxon>Eubacteriales</taxon>
        <taxon>Proteinivoracaceae</taxon>
        <taxon>Anaerobranca</taxon>
    </lineage>
</organism>
<dbReference type="InterPro" id="IPR000014">
    <property type="entry name" value="PAS"/>
</dbReference>
<gene>
    <name evidence="18" type="ORF">SAMN03080614_10923</name>
</gene>
<dbReference type="PROSITE" id="PS50109">
    <property type="entry name" value="HIS_KIN"/>
    <property type="match status" value="1"/>
</dbReference>
<reference evidence="19" key="1">
    <citation type="submission" date="2016-10" db="EMBL/GenBank/DDBJ databases">
        <authorList>
            <person name="Varghese N."/>
            <person name="Submissions S."/>
        </authorList>
    </citation>
    <scope>NUCLEOTIDE SEQUENCE [LARGE SCALE GENOMIC DNA]</scope>
    <source>
        <strain evidence="19">DSM 13577</strain>
    </source>
</reference>
<keyword evidence="13 14" id="KW-0472">Membrane</keyword>
<evidence type="ECO:0000256" key="1">
    <source>
        <dbReference type="ARBA" id="ARBA00000085"/>
    </source>
</evidence>
<evidence type="ECO:0000256" key="11">
    <source>
        <dbReference type="ARBA" id="ARBA00022989"/>
    </source>
</evidence>
<dbReference type="Pfam" id="PF02518">
    <property type="entry name" value="HATPase_c"/>
    <property type="match status" value="1"/>
</dbReference>
<dbReference type="GO" id="GO:0016036">
    <property type="term" value="P:cellular response to phosphate starvation"/>
    <property type="evidence" value="ECO:0007669"/>
    <property type="project" value="TreeGrafter"/>
</dbReference>
<dbReference type="CDD" id="cd06225">
    <property type="entry name" value="HAMP"/>
    <property type="match status" value="1"/>
</dbReference>
<dbReference type="EC" id="2.7.13.3" evidence="3"/>
<evidence type="ECO:0000313" key="19">
    <source>
        <dbReference type="Proteomes" id="UP000243819"/>
    </source>
</evidence>
<evidence type="ECO:0000256" key="5">
    <source>
        <dbReference type="ARBA" id="ARBA00022553"/>
    </source>
</evidence>
<keyword evidence="9 18" id="KW-0418">Kinase</keyword>
<dbReference type="EMBL" id="FOIF01000092">
    <property type="protein sequence ID" value="SET22881.1"/>
    <property type="molecule type" value="Genomic_DNA"/>
</dbReference>
<evidence type="ECO:0000256" key="4">
    <source>
        <dbReference type="ARBA" id="ARBA00022475"/>
    </source>
</evidence>
<dbReference type="STRING" id="1120990.SAMN03080614_10923"/>
<evidence type="ECO:0000313" key="18">
    <source>
        <dbReference type="EMBL" id="SET22881.1"/>
    </source>
</evidence>
<feature type="transmembrane region" description="Helical" evidence="14">
    <location>
        <begin position="12"/>
        <end position="32"/>
    </location>
</feature>
<evidence type="ECO:0000259" key="17">
    <source>
        <dbReference type="PROSITE" id="PS50885"/>
    </source>
</evidence>
<dbReference type="PANTHER" id="PTHR45453:SF1">
    <property type="entry name" value="PHOSPHATE REGULON SENSOR PROTEIN PHOR"/>
    <property type="match status" value="1"/>
</dbReference>
<dbReference type="InterPro" id="IPR003660">
    <property type="entry name" value="HAMP_dom"/>
</dbReference>
<dbReference type="InterPro" id="IPR004358">
    <property type="entry name" value="Sig_transdc_His_kin-like_C"/>
</dbReference>
<keyword evidence="11 14" id="KW-1133">Transmembrane helix</keyword>
<dbReference type="Gene3D" id="6.10.340.10">
    <property type="match status" value="1"/>
</dbReference>
<evidence type="ECO:0000256" key="13">
    <source>
        <dbReference type="ARBA" id="ARBA00023136"/>
    </source>
</evidence>
<sequence>MASIKSKITITYTLLFLGIFTLLGIYLSSYFVNQYINTLENDLINNTKMLSGFIRFLDREFLISYAEDVSNTLGLRVTILDIDGNPLAETARPVEQLDNHLNRPEIQSALQGKITTSQRYSDTIKAEMLYSAAPIYNVEGEIIGFFRLAKSLKDIQKFIYNIRLVIFLSLLIGIVLTWIFGSIIAAAFTENINNLIVKAREFGKGHFSSRVRVIAQDEIGELEAVFNEMGNNISLMMENNAKEKSRIENILRSLPVGVLIINKKGIVETSNNAAREMLNTDLKGVNRPLIHLTRDYQVNDFVNNLLKGQQQQQLEVILRNKNGETQFIRLKGAGLYRGNNTLPDEIVVVLQDITDLRRLEQMRKDLVANVSHELRTPVTAIQGFAETLLDGDVDEETTKHFLSIIKEESYRLSRLINDILNLSKLESSQEKRKEGISNLRDVAIKVLNLFDDKINQKEIEVIVDIPDDLTLAVDKDYVEQVLVNYVDNAIKYTYPKTTITISGVKQDNGFARIVVIDNGPGIPMKDQARVFERFFRVEKSRQRDVGGTGLGLAIVKHIVEGFKGEVGVRSNEKGTAFWATLPMCY</sequence>
<dbReference type="Pfam" id="PF00512">
    <property type="entry name" value="HisKA"/>
    <property type="match status" value="1"/>
</dbReference>